<dbReference type="RefSeq" id="WP_188691245.1">
    <property type="nucleotide sequence ID" value="NZ_BMIR01000005.1"/>
</dbReference>
<comment type="caution">
    <text evidence="9">The sequence shown here is derived from an EMBL/GenBank/DDBJ whole genome shotgun (WGS) entry which is preliminary data.</text>
</comment>
<evidence type="ECO:0000256" key="1">
    <source>
        <dbReference type="ARBA" id="ARBA00004514"/>
    </source>
</evidence>
<evidence type="ECO:0000256" key="8">
    <source>
        <dbReference type="SAM" id="Coils"/>
    </source>
</evidence>
<gene>
    <name evidence="9" type="ORF">GCM10011391_13900</name>
</gene>
<evidence type="ECO:0000256" key="5">
    <source>
        <dbReference type="ARBA" id="ARBA00093765"/>
    </source>
</evidence>
<evidence type="ECO:0000313" key="10">
    <source>
        <dbReference type="Proteomes" id="UP000628775"/>
    </source>
</evidence>
<dbReference type="InterPro" id="IPR008622">
    <property type="entry name" value="FliT"/>
</dbReference>
<dbReference type="Pfam" id="PF05400">
    <property type="entry name" value="FliT"/>
    <property type="match status" value="1"/>
</dbReference>
<evidence type="ECO:0000256" key="3">
    <source>
        <dbReference type="ARBA" id="ARBA00022795"/>
    </source>
</evidence>
<comment type="similarity">
    <text evidence="6">Belongs to the bacillales FliT family.</text>
</comment>
<keyword evidence="2" id="KW-0963">Cytoplasm</keyword>
<accession>A0A8J2YGN1</accession>
<evidence type="ECO:0000256" key="7">
    <source>
        <dbReference type="ARBA" id="ARBA00093797"/>
    </source>
</evidence>
<keyword evidence="4" id="KW-0143">Chaperone</keyword>
<evidence type="ECO:0000256" key="2">
    <source>
        <dbReference type="ARBA" id="ARBA00022490"/>
    </source>
</evidence>
<comment type="subcellular location">
    <subcellularLocation>
        <location evidence="1">Cytoplasm</location>
        <location evidence="1">Cytosol</location>
    </subcellularLocation>
</comment>
<proteinExistence type="inferred from homology"/>
<keyword evidence="10" id="KW-1185">Reference proteome</keyword>
<keyword evidence="3" id="KW-1005">Bacterial flagellum biogenesis</keyword>
<reference evidence="9" key="2">
    <citation type="submission" date="2020-09" db="EMBL/GenBank/DDBJ databases">
        <authorList>
            <person name="Sun Q."/>
            <person name="Zhou Y."/>
        </authorList>
    </citation>
    <scope>NUCLEOTIDE SEQUENCE</scope>
    <source>
        <strain evidence="9">CGMCC 1.15371</strain>
    </source>
</reference>
<feature type="coiled-coil region" evidence="8">
    <location>
        <begin position="35"/>
        <end position="62"/>
    </location>
</feature>
<evidence type="ECO:0000256" key="6">
    <source>
        <dbReference type="ARBA" id="ARBA00093785"/>
    </source>
</evidence>
<protein>
    <recommendedName>
        <fullName evidence="7">Flagellar protein FliT</fullName>
    </recommendedName>
</protein>
<dbReference type="Proteomes" id="UP000628775">
    <property type="component" value="Unassembled WGS sequence"/>
</dbReference>
<sequence length="127" mass="14652">MNTPTNCMQDLQALSRLSQALLALLEAYDGKTSEREDLIAELQRHLDEREGLIQQLQHYSEAELKSHPTLNAEILAMEPKIKVCLQKIFADIKASRQLIKSKIYSREKYRNPYASMPFDGAFLDKRK</sequence>
<dbReference type="AlphaFoldDB" id="A0A8J2YGN1"/>
<evidence type="ECO:0000256" key="4">
    <source>
        <dbReference type="ARBA" id="ARBA00023186"/>
    </source>
</evidence>
<comment type="function">
    <text evidence="5">May act as an export chaperone for the filament capping protein FliD.</text>
</comment>
<evidence type="ECO:0000313" key="9">
    <source>
        <dbReference type="EMBL" id="GGE36299.1"/>
    </source>
</evidence>
<reference evidence="9" key="1">
    <citation type="journal article" date="2014" name="Int. J. Syst. Evol. Microbiol.">
        <title>Complete genome sequence of Corynebacterium casei LMG S-19264T (=DSM 44701T), isolated from a smear-ripened cheese.</title>
        <authorList>
            <consortium name="US DOE Joint Genome Institute (JGI-PGF)"/>
            <person name="Walter F."/>
            <person name="Albersmeier A."/>
            <person name="Kalinowski J."/>
            <person name="Ruckert C."/>
        </authorList>
    </citation>
    <scope>NUCLEOTIDE SEQUENCE</scope>
    <source>
        <strain evidence="9">CGMCC 1.15371</strain>
    </source>
</reference>
<organism evidence="9 10">
    <name type="scientific">Pullulanibacillus camelliae</name>
    <dbReference type="NCBI Taxonomy" id="1707096"/>
    <lineage>
        <taxon>Bacteria</taxon>
        <taxon>Bacillati</taxon>
        <taxon>Bacillota</taxon>
        <taxon>Bacilli</taxon>
        <taxon>Bacillales</taxon>
        <taxon>Sporolactobacillaceae</taxon>
        <taxon>Pullulanibacillus</taxon>
    </lineage>
</organism>
<keyword evidence="8" id="KW-0175">Coiled coil</keyword>
<name>A0A8J2YGN1_9BACL</name>
<dbReference type="EMBL" id="BMIR01000005">
    <property type="protein sequence ID" value="GGE36299.1"/>
    <property type="molecule type" value="Genomic_DNA"/>
</dbReference>